<evidence type="ECO:0000313" key="2">
    <source>
        <dbReference type="EMBL" id="OOC08924.1"/>
    </source>
</evidence>
<name>A0A1V2ZUZ1_9GAMM</name>
<keyword evidence="3" id="KW-1185">Reference proteome</keyword>
<evidence type="ECO:0000256" key="1">
    <source>
        <dbReference type="SAM" id="MobiDB-lite"/>
    </source>
</evidence>
<protein>
    <submittedName>
        <fullName evidence="2">Uncharacterized protein</fullName>
    </submittedName>
</protein>
<accession>A0A1V2ZUZ1</accession>
<proteinExistence type="predicted"/>
<feature type="region of interest" description="Disordered" evidence="1">
    <location>
        <begin position="1"/>
        <end position="45"/>
    </location>
</feature>
<evidence type="ECO:0000313" key="3">
    <source>
        <dbReference type="Proteomes" id="UP000189177"/>
    </source>
</evidence>
<comment type="caution">
    <text evidence="2">The sequence shown here is derived from an EMBL/GenBank/DDBJ whole genome shotgun (WGS) entry which is preliminary data.</text>
</comment>
<dbReference type="OrthoDB" id="5783016at2"/>
<organism evidence="2 3">
    <name type="scientific">Thioalkalivibrio halophilus</name>
    <dbReference type="NCBI Taxonomy" id="252474"/>
    <lineage>
        <taxon>Bacteria</taxon>
        <taxon>Pseudomonadati</taxon>
        <taxon>Pseudomonadota</taxon>
        <taxon>Gammaproteobacteria</taxon>
        <taxon>Chromatiales</taxon>
        <taxon>Ectothiorhodospiraceae</taxon>
        <taxon>Thioalkalivibrio</taxon>
    </lineage>
</organism>
<feature type="compositionally biased region" description="Low complexity" evidence="1">
    <location>
        <begin position="21"/>
        <end position="31"/>
    </location>
</feature>
<dbReference type="Proteomes" id="UP000189177">
    <property type="component" value="Unassembled WGS sequence"/>
</dbReference>
<reference evidence="2 3" key="1">
    <citation type="submission" date="2017-02" db="EMBL/GenBank/DDBJ databases">
        <title>Genomic diversity within the haloalkaliphilic genus Thioalkalivibrio.</title>
        <authorList>
            <person name="Ahn A.-C."/>
            <person name="Meier-Kolthoff J."/>
            <person name="Overmars L."/>
            <person name="Richter M."/>
            <person name="Woyke T."/>
            <person name="Sorokin D.Y."/>
            <person name="Muyzer G."/>
        </authorList>
    </citation>
    <scope>NUCLEOTIDE SEQUENCE [LARGE SCALE GENOMIC DNA]</scope>
    <source>
        <strain evidence="2 3">HL17</strain>
    </source>
</reference>
<dbReference type="AlphaFoldDB" id="A0A1V2ZUZ1"/>
<gene>
    <name evidence="2" type="ORF">B1A74_13665</name>
</gene>
<sequence length="249" mass="26888">MARRGYGPAAQWQPNDPSPNAASGVAEAPSGPGSPPPGEESPVEGQLEFVKISPLKRLPFFGEKTRSIAELRQAGTPVARLRRPSGGLAAWFGRPELHFATTRMRLADPPDAGFFQQIQRNVGFFGMPQRQEVWRAGAGTVTQIEETSTDRKTLSGLFSYRDDHYQLNGERTDWRGLFSYTLRDNRDMVATFRPKQETGLTGGWFVEVIHPRPVGAIAIACHMAMWLEESTRGSSGGAGGAGGGGGGGC</sequence>
<dbReference type="EMBL" id="MUZR01000080">
    <property type="protein sequence ID" value="OOC08924.1"/>
    <property type="molecule type" value="Genomic_DNA"/>
</dbReference>
<dbReference type="RefSeq" id="WP_018871055.1">
    <property type="nucleotide sequence ID" value="NZ_MUZR01000080.1"/>
</dbReference>